<keyword evidence="7" id="KW-0812">Transmembrane</keyword>
<keyword evidence="7" id="KW-1133">Transmembrane helix</keyword>
<keyword evidence="2" id="KW-0732">Signal</keyword>
<comment type="similarity">
    <text evidence="1">Belongs to the thioredoxin family. DsbA subfamily.</text>
</comment>
<evidence type="ECO:0000256" key="3">
    <source>
        <dbReference type="ARBA" id="ARBA00023002"/>
    </source>
</evidence>
<dbReference type="SUPFAM" id="SSF52833">
    <property type="entry name" value="Thioredoxin-like"/>
    <property type="match status" value="1"/>
</dbReference>
<dbReference type="PANTHER" id="PTHR13887:SF14">
    <property type="entry name" value="DISULFIDE BOND FORMATION PROTEIN D"/>
    <property type="match status" value="1"/>
</dbReference>
<dbReference type="Gene3D" id="3.40.30.10">
    <property type="entry name" value="Glutaredoxin"/>
    <property type="match status" value="1"/>
</dbReference>
<reference evidence="10" key="1">
    <citation type="journal article" date="2019" name="Int. J. Syst. Evol. Microbiol.">
        <title>The Global Catalogue of Microorganisms (GCM) 10K type strain sequencing project: providing services to taxonomists for standard genome sequencing and annotation.</title>
        <authorList>
            <consortium name="The Broad Institute Genomics Platform"/>
            <consortium name="The Broad Institute Genome Sequencing Center for Infectious Disease"/>
            <person name="Wu L."/>
            <person name="Ma J."/>
        </authorList>
    </citation>
    <scope>NUCLEOTIDE SEQUENCE [LARGE SCALE GENOMIC DNA]</scope>
    <source>
        <strain evidence="10">JCM 30846</strain>
    </source>
</reference>
<proteinExistence type="inferred from homology"/>
<keyword evidence="10" id="KW-1185">Reference proteome</keyword>
<keyword evidence="7" id="KW-0472">Membrane</keyword>
<evidence type="ECO:0000313" key="10">
    <source>
        <dbReference type="Proteomes" id="UP001499884"/>
    </source>
</evidence>
<evidence type="ECO:0000259" key="8">
    <source>
        <dbReference type="Pfam" id="PF13462"/>
    </source>
</evidence>
<keyword evidence="3" id="KW-0560">Oxidoreductase</keyword>
<evidence type="ECO:0000256" key="5">
    <source>
        <dbReference type="ARBA" id="ARBA00023284"/>
    </source>
</evidence>
<keyword evidence="4" id="KW-1015">Disulfide bond</keyword>
<dbReference type="PANTHER" id="PTHR13887">
    <property type="entry name" value="GLUTATHIONE S-TRANSFERASE KAPPA"/>
    <property type="match status" value="1"/>
</dbReference>
<evidence type="ECO:0000313" key="9">
    <source>
        <dbReference type="EMBL" id="GAA3746501.1"/>
    </source>
</evidence>
<dbReference type="InterPro" id="IPR012336">
    <property type="entry name" value="Thioredoxin-like_fold"/>
</dbReference>
<evidence type="ECO:0000256" key="4">
    <source>
        <dbReference type="ARBA" id="ARBA00023157"/>
    </source>
</evidence>
<feature type="domain" description="Thioredoxin-like fold" evidence="8">
    <location>
        <begin position="77"/>
        <end position="250"/>
    </location>
</feature>
<feature type="compositionally biased region" description="Basic and acidic residues" evidence="6">
    <location>
        <begin position="1"/>
        <end position="20"/>
    </location>
</feature>
<feature type="region of interest" description="Disordered" evidence="6">
    <location>
        <begin position="1"/>
        <end position="24"/>
    </location>
</feature>
<dbReference type="Pfam" id="PF13462">
    <property type="entry name" value="Thioredoxin_4"/>
    <property type="match status" value="1"/>
</dbReference>
<keyword evidence="5" id="KW-0676">Redox-active center</keyword>
<evidence type="ECO:0000256" key="2">
    <source>
        <dbReference type="ARBA" id="ARBA00022729"/>
    </source>
</evidence>
<evidence type="ECO:0000256" key="7">
    <source>
        <dbReference type="SAM" id="Phobius"/>
    </source>
</evidence>
<name>A0ABP7FTC8_9ACTN</name>
<evidence type="ECO:0000256" key="1">
    <source>
        <dbReference type="ARBA" id="ARBA00005791"/>
    </source>
</evidence>
<dbReference type="Proteomes" id="UP001499884">
    <property type="component" value="Unassembled WGS sequence"/>
</dbReference>
<feature type="transmembrane region" description="Helical" evidence="7">
    <location>
        <begin position="27"/>
        <end position="48"/>
    </location>
</feature>
<comment type="caution">
    <text evidence="9">The sequence shown here is derived from an EMBL/GenBank/DDBJ whole genome shotgun (WGS) entry which is preliminary data.</text>
</comment>
<protein>
    <submittedName>
        <fullName evidence="9">Thioredoxin domain-containing protein</fullName>
    </submittedName>
</protein>
<evidence type="ECO:0000256" key="6">
    <source>
        <dbReference type="SAM" id="MobiDB-lite"/>
    </source>
</evidence>
<organism evidence="9 10">
    <name type="scientific">Streptomyces tremellae</name>
    <dbReference type="NCBI Taxonomy" id="1124239"/>
    <lineage>
        <taxon>Bacteria</taxon>
        <taxon>Bacillati</taxon>
        <taxon>Actinomycetota</taxon>
        <taxon>Actinomycetes</taxon>
        <taxon>Kitasatosporales</taxon>
        <taxon>Streptomycetaceae</taxon>
        <taxon>Streptomyces</taxon>
    </lineage>
</organism>
<gene>
    <name evidence="9" type="ORF">GCM10023082_48780</name>
</gene>
<dbReference type="EMBL" id="BAABEP010000042">
    <property type="protein sequence ID" value="GAA3746501.1"/>
    <property type="molecule type" value="Genomic_DNA"/>
</dbReference>
<dbReference type="InterPro" id="IPR036249">
    <property type="entry name" value="Thioredoxin-like_sf"/>
</dbReference>
<sequence>MATRSARERIQQERAAEKSREKRRRGFVVGGTALAVLALAAGIGVLAANAGKDEPSDGAAGPVSAPAGAGGKDGLAIRVGAADAPSTLTVWEDFRCPICGQFENVFRDTFHQLEDSGQLKVEYHLATIIDGNMGGTGSVRAANAAACAQDAGKFPQFHDVLYENQPEETSDAFGKNSRLTELAGKVDGLSTQRFTDCVDKGVHDGWVSKSAAAFRTGGFAGTPTVLLNGTPVFPKKGNENITPANLKKWVAEANKGKQPGKAGAPGA</sequence>
<accession>A0ABP7FTC8</accession>